<dbReference type="Gene3D" id="2.40.30.130">
    <property type="match status" value="1"/>
</dbReference>
<dbReference type="InterPro" id="IPR018165">
    <property type="entry name" value="Ala-tRNA-synth_IIc_core"/>
</dbReference>
<keyword evidence="9" id="KW-1185">Reference proteome</keyword>
<dbReference type="RefSeq" id="WP_237978626.1">
    <property type="nucleotide sequence ID" value="NZ_JAKNCT010000006.1"/>
</dbReference>
<dbReference type="SMART" id="SM00863">
    <property type="entry name" value="tRNA_SAD"/>
    <property type="match status" value="1"/>
</dbReference>
<evidence type="ECO:0000256" key="1">
    <source>
        <dbReference type="ARBA" id="ARBA00001947"/>
    </source>
</evidence>
<organism evidence="8 9">
    <name type="scientific">Mesosutterella porci</name>
    <dbReference type="NCBI Taxonomy" id="2915351"/>
    <lineage>
        <taxon>Bacteria</taxon>
        <taxon>Pseudomonadati</taxon>
        <taxon>Pseudomonadota</taxon>
        <taxon>Betaproteobacteria</taxon>
        <taxon>Burkholderiales</taxon>
        <taxon>Sutterellaceae</taxon>
        <taxon>Mesosutterella</taxon>
    </lineage>
</organism>
<comment type="caution">
    <text evidence="8">The sequence shown here is derived from an EMBL/GenBank/DDBJ whole genome shotgun (WGS) entry which is preliminary data.</text>
</comment>
<evidence type="ECO:0000313" key="8">
    <source>
        <dbReference type="EMBL" id="MCG5030973.1"/>
    </source>
</evidence>
<keyword evidence="5" id="KW-0862">Zinc</keyword>
<accession>A0ABS9MQR9</accession>
<evidence type="ECO:0000313" key="9">
    <source>
        <dbReference type="Proteomes" id="UP001297600"/>
    </source>
</evidence>
<evidence type="ECO:0000256" key="6">
    <source>
        <dbReference type="ARBA" id="ARBA00032577"/>
    </source>
</evidence>
<comment type="subcellular location">
    <subcellularLocation>
        <location evidence="2">Cytoplasm</location>
    </subcellularLocation>
</comment>
<dbReference type="InterPro" id="IPR012947">
    <property type="entry name" value="tRNA_SAD"/>
</dbReference>
<dbReference type="Pfam" id="PF01411">
    <property type="entry name" value="tRNA-synt_2c"/>
    <property type="match status" value="1"/>
</dbReference>
<evidence type="ECO:0000256" key="2">
    <source>
        <dbReference type="ARBA" id="ARBA00004496"/>
    </source>
</evidence>
<evidence type="ECO:0000256" key="5">
    <source>
        <dbReference type="ARBA" id="ARBA00022833"/>
    </source>
</evidence>
<keyword evidence="4" id="KW-0479">Metal-binding</keyword>
<dbReference type="Proteomes" id="UP001297600">
    <property type="component" value="Unassembled WGS sequence"/>
</dbReference>
<feature type="domain" description="Alanyl-transfer RNA synthetases family profile" evidence="7">
    <location>
        <begin position="1"/>
        <end position="237"/>
    </location>
</feature>
<dbReference type="InterPro" id="IPR051335">
    <property type="entry name" value="Alanyl-tRNA_Editing_Enzymes"/>
</dbReference>
<evidence type="ECO:0000256" key="4">
    <source>
        <dbReference type="ARBA" id="ARBA00022723"/>
    </source>
</evidence>
<dbReference type="Gene3D" id="3.30.980.10">
    <property type="entry name" value="Threonyl-trna Synthetase, Chain A, domain 2"/>
    <property type="match status" value="1"/>
</dbReference>
<reference evidence="8 9" key="1">
    <citation type="submission" date="2022-02" db="EMBL/GenBank/DDBJ databases">
        <title>Mesosutterella porci, a novel member of the family Sutterellaceae from pig feces.</title>
        <authorList>
            <person name="Wylensek D."/>
            <person name="Clavel T."/>
        </authorList>
    </citation>
    <scope>NUCLEOTIDE SEQUENCE [LARGE SCALE GENOMIC DNA]</scope>
    <source>
        <strain evidence="9">oilRF-744-wt-GAM-9</strain>
    </source>
</reference>
<evidence type="ECO:0000259" key="7">
    <source>
        <dbReference type="PROSITE" id="PS50860"/>
    </source>
</evidence>
<dbReference type="PROSITE" id="PS50860">
    <property type="entry name" value="AA_TRNA_LIGASE_II_ALA"/>
    <property type="match status" value="1"/>
</dbReference>
<dbReference type="InterPro" id="IPR009000">
    <property type="entry name" value="Transl_B-barrel_sf"/>
</dbReference>
<dbReference type="SUPFAM" id="SSF50447">
    <property type="entry name" value="Translation proteins"/>
    <property type="match status" value="1"/>
</dbReference>
<dbReference type="SUPFAM" id="SSF55186">
    <property type="entry name" value="ThrRS/AlaRS common domain"/>
    <property type="match status" value="1"/>
</dbReference>
<protein>
    <recommendedName>
        <fullName evidence="3">Alanine--tRNA ligase</fullName>
    </recommendedName>
    <alternativeName>
        <fullName evidence="6">Alanyl-tRNA synthetase</fullName>
    </alternativeName>
</protein>
<dbReference type="PANTHER" id="PTHR43462:SF1">
    <property type="entry name" value="ALANYL-TRNA EDITING PROTEIN AARSD1"/>
    <property type="match status" value="1"/>
</dbReference>
<gene>
    <name evidence="8" type="ORF">MAF45_05870</name>
</gene>
<sequence>MESMNELFYRDPYCRSFSAVVVSCTEGSKGYEIVLNDTAFYPEGGGQPADHGKIGDAVINDVRRNGDVIIHFSDRPLTPGMTVKAELDWPRRFDNMQNHTGEHMFSGLVHRRFKYDNVGFHMDQDVITVDFNGPIGEEDLRQLEKETNEAIAAGISVQTLFPGPEALSQMDYRSKKELKGRVRIVDIPGVDRCACCGTHVRNTSEVGIFKILGAMKHRGGTRVEFVCGARALHDYTLKVEQARQVSQLLSVKPNATAAGVAKVLKEVQERDERIAALNERYFRLKADTLRAEGPLLVDVEEGLSPLECRKFCGLLAESFKAGAVAVLSPSGPQSEGPAFNYVIHSDDPKLRDVSKTLNQRLNGRGGGSGGFVQGSYRASEQVIRTALSEAFRAS</sequence>
<evidence type="ECO:0000256" key="3">
    <source>
        <dbReference type="ARBA" id="ARBA00017959"/>
    </source>
</evidence>
<proteinExistence type="predicted"/>
<dbReference type="Pfam" id="PF07973">
    <property type="entry name" value="tRNA_SAD"/>
    <property type="match status" value="1"/>
</dbReference>
<comment type="cofactor">
    <cofactor evidence="1">
        <name>Zn(2+)</name>
        <dbReference type="ChEBI" id="CHEBI:29105"/>
    </cofactor>
</comment>
<dbReference type="PANTHER" id="PTHR43462">
    <property type="entry name" value="ALANYL-TRNA EDITING PROTEIN"/>
    <property type="match status" value="1"/>
</dbReference>
<dbReference type="InterPro" id="IPR018164">
    <property type="entry name" value="Ala-tRNA-synth_IIc_N"/>
</dbReference>
<dbReference type="EMBL" id="JAKNCT010000006">
    <property type="protein sequence ID" value="MCG5030973.1"/>
    <property type="molecule type" value="Genomic_DNA"/>
</dbReference>
<dbReference type="InterPro" id="IPR018163">
    <property type="entry name" value="Thr/Ala-tRNA-synth_IIc_edit"/>
</dbReference>
<name>A0ABS9MQR9_9BURK</name>